<dbReference type="Proteomes" id="UP000219612">
    <property type="component" value="Unassembled WGS sequence"/>
</dbReference>
<sequence length="86" mass="9377">MVAAGGRDDHESAWDDGVYWESLTDMLTDVRDALVHGRPALVAYAERRLQHFAGHTVDASTCRATVDAAGHLEWTEQEVGSPGQRG</sequence>
<proteinExistence type="predicted"/>
<dbReference type="EMBL" id="OBDY01000005">
    <property type="protein sequence ID" value="SNY37936.1"/>
    <property type="molecule type" value="Genomic_DNA"/>
</dbReference>
<accession>A0A285HSY5</accession>
<evidence type="ECO:0000313" key="1">
    <source>
        <dbReference type="EMBL" id="SNY37936.1"/>
    </source>
</evidence>
<keyword evidence="2" id="KW-1185">Reference proteome</keyword>
<gene>
    <name evidence="1" type="ORF">SAMN05421748_105161</name>
</gene>
<dbReference type="AlphaFoldDB" id="A0A285HSY5"/>
<dbReference type="RefSeq" id="WP_097320508.1">
    <property type="nucleotide sequence ID" value="NZ_OBDY01000005.1"/>
</dbReference>
<protein>
    <submittedName>
        <fullName evidence="1">Uncharacterized protein</fullName>
    </submittedName>
</protein>
<reference evidence="1 2" key="1">
    <citation type="submission" date="2017-09" db="EMBL/GenBank/DDBJ databases">
        <authorList>
            <person name="Ehlers B."/>
            <person name="Leendertz F.H."/>
        </authorList>
    </citation>
    <scope>NUCLEOTIDE SEQUENCE [LARGE SCALE GENOMIC DNA]</scope>
    <source>
        <strain evidence="1 2">CGMCC 4.6857</strain>
    </source>
</reference>
<name>A0A285HSY5_9ACTN</name>
<organism evidence="1 2">
    <name type="scientific">Paractinoplanes atraurantiacus</name>
    <dbReference type="NCBI Taxonomy" id="1036182"/>
    <lineage>
        <taxon>Bacteria</taxon>
        <taxon>Bacillati</taxon>
        <taxon>Actinomycetota</taxon>
        <taxon>Actinomycetes</taxon>
        <taxon>Micromonosporales</taxon>
        <taxon>Micromonosporaceae</taxon>
        <taxon>Paractinoplanes</taxon>
    </lineage>
</organism>
<evidence type="ECO:0000313" key="2">
    <source>
        <dbReference type="Proteomes" id="UP000219612"/>
    </source>
</evidence>